<dbReference type="OrthoDB" id="1491662at2"/>
<dbReference type="RefSeq" id="WP_095961097.1">
    <property type="nucleotide sequence ID" value="NZ_CP022203.1"/>
</dbReference>
<protein>
    <recommendedName>
        <fullName evidence="3">DUF4276 family protein</fullName>
    </recommendedName>
</protein>
<dbReference type="KEGG" id="mmas:MYMAC_006764"/>
<dbReference type="AlphaFoldDB" id="A0A250K5S1"/>
<evidence type="ECO:0000313" key="1">
    <source>
        <dbReference type="EMBL" id="ATB51107.1"/>
    </source>
</evidence>
<evidence type="ECO:0000313" key="2">
    <source>
        <dbReference type="Proteomes" id="UP000217343"/>
    </source>
</evidence>
<keyword evidence="2" id="KW-1185">Reference proteome</keyword>
<reference evidence="1 2" key="1">
    <citation type="submission" date="2017-06" db="EMBL/GenBank/DDBJ databases">
        <title>Sequencing and comparative analysis of myxobacterial genomes.</title>
        <authorList>
            <person name="Rupp O."/>
            <person name="Goesmann A."/>
            <person name="Sogaard-Andersen L."/>
        </authorList>
    </citation>
    <scope>NUCLEOTIDE SEQUENCE [LARGE SCALE GENOMIC DNA]</scope>
    <source>
        <strain evidence="1 2">DSM 14697</strain>
    </source>
</reference>
<dbReference type="Pfam" id="PF14103">
    <property type="entry name" value="DUF4276"/>
    <property type="match status" value="1"/>
</dbReference>
<evidence type="ECO:0008006" key="3">
    <source>
        <dbReference type="Google" id="ProtNLM"/>
    </source>
</evidence>
<name>A0A250K5S1_9BACT</name>
<dbReference type="Proteomes" id="UP000217343">
    <property type="component" value="Chromosome"/>
</dbReference>
<dbReference type="InterPro" id="IPR025455">
    <property type="entry name" value="DUF4276"/>
</dbReference>
<organism evidence="1 2">
    <name type="scientific">Corallococcus macrosporus DSM 14697</name>
    <dbReference type="NCBI Taxonomy" id="1189310"/>
    <lineage>
        <taxon>Bacteria</taxon>
        <taxon>Pseudomonadati</taxon>
        <taxon>Myxococcota</taxon>
        <taxon>Myxococcia</taxon>
        <taxon>Myxococcales</taxon>
        <taxon>Cystobacterineae</taxon>
        <taxon>Myxococcaceae</taxon>
        <taxon>Corallococcus</taxon>
    </lineage>
</organism>
<sequence>MKLGLIVEGHGEVQALPILIRRILQALDSPVQPHVLPPYRVPRGQLVKESEFQRAIELVARKVGEAGRILVLLDSDDDLPCALGPRLLGWAINQRADRAMSVVAAHREFEAWFLAAAESLRGRRGLPDDLSAPPEPERIRNGKGWLGARMPDGYSESLDQPAFASHFDLTAARRADSFDKLYRDVGRLFGIVVPPRGL</sequence>
<proteinExistence type="predicted"/>
<gene>
    <name evidence="1" type="ORF">MYMAC_006764</name>
</gene>
<accession>A0A250K5S1</accession>
<dbReference type="EMBL" id="CP022203">
    <property type="protein sequence ID" value="ATB51107.1"/>
    <property type="molecule type" value="Genomic_DNA"/>
</dbReference>